<evidence type="ECO:0000313" key="3">
    <source>
        <dbReference type="Proteomes" id="UP001499988"/>
    </source>
</evidence>
<keyword evidence="1" id="KW-0175">Coiled coil</keyword>
<sequence length="208" mass="24181">MKPPLVIKLREQLNQLEQRIQHHDAQLTDANKKWLAHKSRFHDQLFDHQGASLAGCLTVLRKDLKQIEQLLQIGATGETVELACQRFSGRFQALLQAVANTQTATRGIQNSAYKRRSSANADAGYQWIAQNIMNSSHKLYQELNKHRNWEQKMQQKIQQLEHALDNYRGGDKITLQNEILAQHKRLGKCRQAMTYIEQRIAWLEKPKY</sequence>
<protein>
    <submittedName>
        <fullName evidence="2">Primosomal replication protein</fullName>
    </submittedName>
</protein>
<dbReference type="InterPro" id="IPR010890">
    <property type="entry name" value="PriC"/>
</dbReference>
<dbReference type="Gene3D" id="1.20.1270.340">
    <property type="match status" value="1"/>
</dbReference>
<evidence type="ECO:0000256" key="1">
    <source>
        <dbReference type="SAM" id="Coils"/>
    </source>
</evidence>
<feature type="coiled-coil region" evidence="1">
    <location>
        <begin position="6"/>
        <end position="33"/>
    </location>
</feature>
<evidence type="ECO:0000313" key="2">
    <source>
        <dbReference type="EMBL" id="GAA4897730.1"/>
    </source>
</evidence>
<keyword evidence="3" id="KW-1185">Reference proteome</keyword>
<comment type="caution">
    <text evidence="2">The sequence shown here is derived from an EMBL/GenBank/DDBJ whole genome shotgun (WGS) entry which is preliminary data.</text>
</comment>
<name>A0ABP9FJV8_9GAMM</name>
<proteinExistence type="predicted"/>
<dbReference type="Proteomes" id="UP001499988">
    <property type="component" value="Unassembled WGS sequence"/>
</dbReference>
<dbReference type="RefSeq" id="WP_345336644.1">
    <property type="nucleotide sequence ID" value="NZ_BAABJZ010000099.1"/>
</dbReference>
<dbReference type="Pfam" id="PF07445">
    <property type="entry name" value="PriC"/>
    <property type="match status" value="1"/>
</dbReference>
<accession>A0ABP9FJV8</accession>
<reference evidence="3" key="1">
    <citation type="journal article" date="2019" name="Int. J. Syst. Evol. Microbiol.">
        <title>The Global Catalogue of Microorganisms (GCM) 10K type strain sequencing project: providing services to taxonomists for standard genome sequencing and annotation.</title>
        <authorList>
            <consortium name="The Broad Institute Genomics Platform"/>
            <consortium name="The Broad Institute Genome Sequencing Center for Infectious Disease"/>
            <person name="Wu L."/>
            <person name="Ma J."/>
        </authorList>
    </citation>
    <scope>NUCLEOTIDE SEQUENCE [LARGE SCALE GENOMIC DNA]</scope>
    <source>
        <strain evidence="3">JCM 18401</strain>
    </source>
</reference>
<organism evidence="2 3">
    <name type="scientific">Ferrimonas pelagia</name>
    <dbReference type="NCBI Taxonomy" id="1177826"/>
    <lineage>
        <taxon>Bacteria</taxon>
        <taxon>Pseudomonadati</taxon>
        <taxon>Pseudomonadota</taxon>
        <taxon>Gammaproteobacteria</taxon>
        <taxon>Alteromonadales</taxon>
        <taxon>Ferrimonadaceae</taxon>
        <taxon>Ferrimonas</taxon>
    </lineage>
</organism>
<gene>
    <name evidence="2" type="ORF">GCM10023333_33790</name>
</gene>
<dbReference type="InterPro" id="IPR038338">
    <property type="entry name" value="PriC_sf"/>
</dbReference>
<dbReference type="EMBL" id="BAABJZ010000099">
    <property type="protein sequence ID" value="GAA4897730.1"/>
    <property type="molecule type" value="Genomic_DNA"/>
</dbReference>